<evidence type="ECO:0000313" key="1">
    <source>
        <dbReference type="EMBL" id="KUJ08144.1"/>
    </source>
</evidence>
<proteinExistence type="predicted"/>
<dbReference type="OrthoDB" id="3554968at2759"/>
<protein>
    <submittedName>
        <fullName evidence="1">Uncharacterized protein</fullName>
    </submittedName>
</protein>
<dbReference type="GeneID" id="28816549"/>
<organism evidence="1 2">
    <name type="scientific">Mollisia scopiformis</name>
    <name type="common">Conifer needle endophyte fungus</name>
    <name type="synonym">Phialocephala scopiformis</name>
    <dbReference type="NCBI Taxonomy" id="149040"/>
    <lineage>
        <taxon>Eukaryota</taxon>
        <taxon>Fungi</taxon>
        <taxon>Dikarya</taxon>
        <taxon>Ascomycota</taxon>
        <taxon>Pezizomycotina</taxon>
        <taxon>Leotiomycetes</taxon>
        <taxon>Helotiales</taxon>
        <taxon>Mollisiaceae</taxon>
        <taxon>Mollisia</taxon>
    </lineage>
</organism>
<keyword evidence="2" id="KW-1185">Reference proteome</keyword>
<dbReference type="RefSeq" id="XP_018062499.1">
    <property type="nucleotide sequence ID" value="XM_018206823.1"/>
</dbReference>
<dbReference type="STRING" id="149040.A0A132B8E0"/>
<dbReference type="Proteomes" id="UP000070700">
    <property type="component" value="Unassembled WGS sequence"/>
</dbReference>
<dbReference type="InParanoid" id="A0A132B8E0"/>
<dbReference type="AlphaFoldDB" id="A0A132B8E0"/>
<name>A0A132B8E0_MOLSC</name>
<reference evidence="1 2" key="1">
    <citation type="submission" date="2015-10" db="EMBL/GenBank/DDBJ databases">
        <title>Full genome of DAOMC 229536 Phialocephala scopiformis, a fungal endophyte of spruce producing the potent anti-insectan compound rugulosin.</title>
        <authorList>
            <consortium name="DOE Joint Genome Institute"/>
            <person name="Walker A.K."/>
            <person name="Frasz S.L."/>
            <person name="Seifert K.A."/>
            <person name="Miller J.D."/>
            <person name="Mondo S.J."/>
            <person name="Labutti K."/>
            <person name="Lipzen A."/>
            <person name="Dockter R."/>
            <person name="Kennedy M."/>
            <person name="Grigoriev I.V."/>
            <person name="Spatafora J.W."/>
        </authorList>
    </citation>
    <scope>NUCLEOTIDE SEQUENCE [LARGE SCALE GENOMIC DNA]</scope>
    <source>
        <strain evidence="1 2">CBS 120377</strain>
    </source>
</reference>
<accession>A0A132B8E0</accession>
<evidence type="ECO:0000313" key="2">
    <source>
        <dbReference type="Proteomes" id="UP000070700"/>
    </source>
</evidence>
<dbReference type="EMBL" id="KQ947436">
    <property type="protein sequence ID" value="KUJ08144.1"/>
    <property type="molecule type" value="Genomic_DNA"/>
</dbReference>
<gene>
    <name evidence="1" type="ORF">LY89DRAFT_336049</name>
</gene>
<sequence length="73" mass="8571">MLHTTYHKGQQQTGKFKDNIRFLPAPIGDLLLDYLVAVIPLRQVFLRQSAPHAVISPYLWWRNGRVWVDNRLT</sequence>
<dbReference type="KEGG" id="psco:LY89DRAFT_336049"/>